<evidence type="ECO:0000256" key="1">
    <source>
        <dbReference type="SAM" id="SignalP"/>
    </source>
</evidence>
<name>A0A9W6NV50_9PSEU</name>
<dbReference type="EMBL" id="BSFQ01000005">
    <property type="protein sequence ID" value="GLL10484.1"/>
    <property type="molecule type" value="Genomic_DNA"/>
</dbReference>
<dbReference type="AlphaFoldDB" id="A0A9W6NV50"/>
<reference evidence="2" key="1">
    <citation type="journal article" date="2014" name="Int. J. Syst. Evol. Microbiol.">
        <title>Complete genome sequence of Corynebacterium casei LMG S-19264T (=DSM 44701T), isolated from a smear-ripened cheese.</title>
        <authorList>
            <consortium name="US DOE Joint Genome Institute (JGI-PGF)"/>
            <person name="Walter F."/>
            <person name="Albersmeier A."/>
            <person name="Kalinowski J."/>
            <person name="Ruckert C."/>
        </authorList>
    </citation>
    <scope>NUCLEOTIDE SEQUENCE</scope>
    <source>
        <strain evidence="2">VKM Ac-1069</strain>
    </source>
</reference>
<evidence type="ECO:0000313" key="2">
    <source>
        <dbReference type="EMBL" id="GLL10484.1"/>
    </source>
</evidence>
<dbReference type="RefSeq" id="WP_156067135.1">
    <property type="nucleotide sequence ID" value="NZ_BAAAUZ010000002.1"/>
</dbReference>
<sequence>MALPRVQHGSAPRFGVLLVGAALLAACSAPSPDPAPPAPDPTVAALAAYSEFFRVSQDANAAPAAKDWAAELRQLARGQALDAAVLDVQNYASLNAHVEGRLGHSPAVDPAVTATDGKVAVLDCLDAAGVRILAADGRQLGDQTNQTPRYRYRAEIVRDGDRWWVERTAPSPEEPC</sequence>
<comment type="caution">
    <text evidence="2">The sequence shown here is derived from an EMBL/GenBank/DDBJ whole genome shotgun (WGS) entry which is preliminary data.</text>
</comment>
<accession>A0A9W6NV50</accession>
<organism evidence="2 3">
    <name type="scientific">Pseudonocardia halophobica</name>
    <dbReference type="NCBI Taxonomy" id="29401"/>
    <lineage>
        <taxon>Bacteria</taxon>
        <taxon>Bacillati</taxon>
        <taxon>Actinomycetota</taxon>
        <taxon>Actinomycetes</taxon>
        <taxon>Pseudonocardiales</taxon>
        <taxon>Pseudonocardiaceae</taxon>
        <taxon>Pseudonocardia</taxon>
    </lineage>
</organism>
<gene>
    <name evidence="2" type="ORF">GCM10017577_16240</name>
</gene>
<protein>
    <recommendedName>
        <fullName evidence="4">Mce-associated membrane protein</fullName>
    </recommendedName>
</protein>
<evidence type="ECO:0008006" key="4">
    <source>
        <dbReference type="Google" id="ProtNLM"/>
    </source>
</evidence>
<evidence type="ECO:0000313" key="3">
    <source>
        <dbReference type="Proteomes" id="UP001143463"/>
    </source>
</evidence>
<reference evidence="2" key="2">
    <citation type="submission" date="2023-01" db="EMBL/GenBank/DDBJ databases">
        <authorList>
            <person name="Sun Q."/>
            <person name="Evtushenko L."/>
        </authorList>
    </citation>
    <scope>NUCLEOTIDE SEQUENCE</scope>
    <source>
        <strain evidence="2">VKM Ac-1069</strain>
    </source>
</reference>
<feature type="chain" id="PRO_5040755017" description="Mce-associated membrane protein" evidence="1">
    <location>
        <begin position="32"/>
        <end position="176"/>
    </location>
</feature>
<feature type="signal peptide" evidence="1">
    <location>
        <begin position="1"/>
        <end position="31"/>
    </location>
</feature>
<keyword evidence="1" id="KW-0732">Signal</keyword>
<keyword evidence="3" id="KW-1185">Reference proteome</keyword>
<dbReference type="PROSITE" id="PS51257">
    <property type="entry name" value="PROKAR_LIPOPROTEIN"/>
    <property type="match status" value="1"/>
</dbReference>
<proteinExistence type="predicted"/>
<dbReference type="Proteomes" id="UP001143463">
    <property type="component" value="Unassembled WGS sequence"/>
</dbReference>